<dbReference type="InterPro" id="IPR038330">
    <property type="entry name" value="TspO/MBR-related_sf"/>
</dbReference>
<comment type="subcellular location">
    <subcellularLocation>
        <location evidence="1">Membrane</location>
        <topology evidence="1">Multi-pass membrane protein</topology>
    </subcellularLocation>
</comment>
<comment type="similarity">
    <text evidence="2">Belongs to the TspO/BZRP family.</text>
</comment>
<keyword evidence="5 6" id="KW-0472">Membrane</keyword>
<evidence type="ECO:0000313" key="8">
    <source>
        <dbReference type="Proteomes" id="UP000233781"/>
    </source>
</evidence>
<keyword evidence="8" id="KW-1185">Reference proteome</keyword>
<protein>
    <submittedName>
        <fullName evidence="7">TspO/MBR related protein</fullName>
    </submittedName>
</protein>
<dbReference type="Gene3D" id="1.20.1260.100">
    <property type="entry name" value="TspO/MBR protein"/>
    <property type="match status" value="1"/>
</dbReference>
<evidence type="ECO:0000256" key="4">
    <source>
        <dbReference type="ARBA" id="ARBA00022989"/>
    </source>
</evidence>
<organism evidence="7 8">
    <name type="scientific">Phycicoccus duodecadis</name>
    <dbReference type="NCBI Taxonomy" id="173053"/>
    <lineage>
        <taxon>Bacteria</taxon>
        <taxon>Bacillati</taxon>
        <taxon>Actinomycetota</taxon>
        <taxon>Actinomycetes</taxon>
        <taxon>Micrococcales</taxon>
        <taxon>Intrasporangiaceae</taxon>
        <taxon>Phycicoccus</taxon>
    </lineage>
</organism>
<sequence>MTRALGVAAVLLVVTLYAVLSGRWVSTDTGWYDDLPKPSWQPPPWVFGVVWPLNFLALAVSGGAIAWTRPAGEVLAFLALLVASVAAALTWAHAFYVPHALGRAALALVVALLLTVGLVVVAAGSLPWAGWILVPYALWMAVATSLALAYWRLVPEAA</sequence>
<comment type="caution">
    <text evidence="7">The sequence shown here is derived from an EMBL/GenBank/DDBJ whole genome shotgun (WGS) entry which is preliminary data.</text>
</comment>
<feature type="transmembrane region" description="Helical" evidence="6">
    <location>
        <begin position="74"/>
        <end position="94"/>
    </location>
</feature>
<feature type="transmembrane region" description="Helical" evidence="6">
    <location>
        <begin position="100"/>
        <end position="121"/>
    </location>
</feature>
<evidence type="ECO:0000256" key="6">
    <source>
        <dbReference type="SAM" id="Phobius"/>
    </source>
</evidence>
<dbReference type="PANTHER" id="PTHR10057">
    <property type="entry name" value="PERIPHERAL-TYPE BENZODIAZEPINE RECEPTOR"/>
    <property type="match status" value="1"/>
</dbReference>
<name>A0A2N3YGJ1_9MICO</name>
<dbReference type="RefSeq" id="WP_158239777.1">
    <property type="nucleotide sequence ID" value="NZ_PJNE01000001.1"/>
</dbReference>
<evidence type="ECO:0000256" key="5">
    <source>
        <dbReference type="ARBA" id="ARBA00023136"/>
    </source>
</evidence>
<dbReference type="OrthoDB" id="9795496at2"/>
<dbReference type="GO" id="GO:0016020">
    <property type="term" value="C:membrane"/>
    <property type="evidence" value="ECO:0007669"/>
    <property type="project" value="UniProtKB-SubCell"/>
</dbReference>
<feature type="transmembrane region" description="Helical" evidence="6">
    <location>
        <begin position="128"/>
        <end position="151"/>
    </location>
</feature>
<evidence type="ECO:0000256" key="3">
    <source>
        <dbReference type="ARBA" id="ARBA00022692"/>
    </source>
</evidence>
<keyword evidence="3 6" id="KW-0812">Transmembrane</keyword>
<dbReference type="Proteomes" id="UP000233781">
    <property type="component" value="Unassembled WGS sequence"/>
</dbReference>
<dbReference type="PANTHER" id="PTHR10057:SF0">
    <property type="entry name" value="TRANSLOCATOR PROTEIN"/>
    <property type="match status" value="1"/>
</dbReference>
<gene>
    <name evidence="7" type="ORF">ATL31_0750</name>
</gene>
<dbReference type="Pfam" id="PF03073">
    <property type="entry name" value="TspO_MBR"/>
    <property type="match status" value="1"/>
</dbReference>
<keyword evidence="4 6" id="KW-1133">Transmembrane helix</keyword>
<dbReference type="AlphaFoldDB" id="A0A2N3YGJ1"/>
<dbReference type="GO" id="GO:0033013">
    <property type="term" value="P:tetrapyrrole metabolic process"/>
    <property type="evidence" value="ECO:0007669"/>
    <property type="project" value="UniProtKB-ARBA"/>
</dbReference>
<accession>A0A2N3YGJ1</accession>
<feature type="transmembrane region" description="Helical" evidence="6">
    <location>
        <begin position="45"/>
        <end position="67"/>
    </location>
</feature>
<evidence type="ECO:0000313" key="7">
    <source>
        <dbReference type="EMBL" id="PKW25946.1"/>
    </source>
</evidence>
<dbReference type="CDD" id="cd15904">
    <property type="entry name" value="TSPO_MBR"/>
    <property type="match status" value="1"/>
</dbReference>
<dbReference type="InterPro" id="IPR004307">
    <property type="entry name" value="TspO_MBR"/>
</dbReference>
<evidence type="ECO:0000256" key="1">
    <source>
        <dbReference type="ARBA" id="ARBA00004141"/>
    </source>
</evidence>
<reference evidence="7 8" key="1">
    <citation type="submission" date="2017-12" db="EMBL/GenBank/DDBJ databases">
        <title>Sequencing the genomes of 1000 Actinobacteria strains.</title>
        <authorList>
            <person name="Klenk H.-P."/>
        </authorList>
    </citation>
    <scope>NUCLEOTIDE SEQUENCE [LARGE SCALE GENOMIC DNA]</scope>
    <source>
        <strain evidence="7 8">DSM 12806</strain>
    </source>
</reference>
<evidence type="ECO:0000256" key="2">
    <source>
        <dbReference type="ARBA" id="ARBA00007524"/>
    </source>
</evidence>
<proteinExistence type="inferred from homology"/>
<dbReference type="EMBL" id="PJNE01000001">
    <property type="protein sequence ID" value="PKW25946.1"/>
    <property type="molecule type" value="Genomic_DNA"/>
</dbReference>